<dbReference type="PANTHER" id="PTHR11388:SF76">
    <property type="entry name" value="SOLUTE CARRIER ORGANIC ANION TRANSPORTER FAMILY MEMBER"/>
    <property type="match status" value="1"/>
</dbReference>
<evidence type="ECO:0000256" key="6">
    <source>
        <dbReference type="ARBA" id="ARBA00023136"/>
    </source>
</evidence>
<dbReference type="SUPFAM" id="SSF103473">
    <property type="entry name" value="MFS general substrate transporter"/>
    <property type="match status" value="1"/>
</dbReference>
<keyword evidence="8" id="KW-0813">Transport</keyword>
<proteinExistence type="inferred from homology"/>
<feature type="transmembrane region" description="Helical" evidence="8">
    <location>
        <begin position="609"/>
        <end position="630"/>
    </location>
</feature>
<evidence type="ECO:0000256" key="8">
    <source>
        <dbReference type="RuleBase" id="RU362056"/>
    </source>
</evidence>
<feature type="transmembrane region" description="Helical" evidence="8">
    <location>
        <begin position="102"/>
        <end position="122"/>
    </location>
</feature>
<sequence>MSLKRKSIISREDEKGLSEQIKTVPVSSGKASATPQPEESSLLCGFFGWSPGWLQMFNNMKAFMLCFVLLSIFRGMSFSYFASMVPSIEKRFGLSSQSIGTVRAMSDVSQLLSALVVAHFGGAGHRPRWIAGGSLLVGLGFLLMASPEIFFPPSLTSSLATVLATSSDKKEPFCDAGRNGSSRAASLDCSKSDNDRIGPLIVLGFAEFIMGLGATTASILGMPFVDDNVKNKNTPLYFALSFAGFIFGPLIGTALSAVFNTIYFDFSHPDFKPSDPRWISAWYLGFIIAGLGVMVMALLISCFPSVLAKTSKKLPAIKMEHELQQQPSEITLNVPEPKAPYKSPPVTLKDLPVNLLRLLKNYTYVIKLFGQLISAFAMSGYMSFMTKFMKEQYQLPQSIINLAGSLPPICGWLVGVSLGSIFIRYFKLCPRQICYVMATCSLLGSACFFAVMALGCDKEPIVGVDDVLDPYNMTSADVCMNDRNCNCLDFQFSPICDKATGKTYVSACTAGCRTASRINSTKYYYDCICVTQQNETSAPPSFELKFWNASTTISNGGKSEIISGVCPKHCSNFVIYVVVMTISTLCFAFPVSGVLMLQFRIVDVDLKSLASGVTTVVMSAFGMLPAPIVLGKLIDSSCRLWQIDSCGTRGACWIYNADEFRWKLHAIVGASRLINCLVDLTIAYRVWSLSFDRGEPSAAGSIRRKSLRESSTSQVDLIKDENGEPATDDEYPAEIQRGEVFAEARRRSIFIHDAVIS</sequence>
<feature type="transmembrane region" description="Helical" evidence="8">
    <location>
        <begin position="200"/>
        <end position="225"/>
    </location>
</feature>
<organism evidence="11 12">
    <name type="scientific">Hypsibius exemplaris</name>
    <name type="common">Freshwater tardigrade</name>
    <dbReference type="NCBI Taxonomy" id="2072580"/>
    <lineage>
        <taxon>Eukaryota</taxon>
        <taxon>Metazoa</taxon>
        <taxon>Ecdysozoa</taxon>
        <taxon>Tardigrada</taxon>
        <taxon>Eutardigrada</taxon>
        <taxon>Parachela</taxon>
        <taxon>Hypsibioidea</taxon>
        <taxon>Hypsibiidae</taxon>
        <taxon>Hypsibius</taxon>
    </lineage>
</organism>
<evidence type="ECO:0000256" key="9">
    <source>
        <dbReference type="SAM" id="MobiDB-lite"/>
    </source>
</evidence>
<feature type="region of interest" description="Disordered" evidence="9">
    <location>
        <begin position="1"/>
        <end position="38"/>
    </location>
</feature>
<gene>
    <name evidence="11" type="ORF">BV898_10403</name>
</gene>
<feature type="transmembrane region" description="Helical" evidence="8">
    <location>
        <begin position="364"/>
        <end position="385"/>
    </location>
</feature>
<dbReference type="EMBL" id="MTYJ01000089">
    <property type="protein sequence ID" value="OQV15393.1"/>
    <property type="molecule type" value="Genomic_DNA"/>
</dbReference>
<feature type="transmembrane region" description="Helical" evidence="8">
    <location>
        <begin position="433"/>
        <end position="454"/>
    </location>
</feature>
<feature type="transmembrane region" description="Helical" evidence="8">
    <location>
        <begin position="405"/>
        <end position="426"/>
    </location>
</feature>
<dbReference type="PROSITE" id="PS51465">
    <property type="entry name" value="KAZAL_2"/>
    <property type="match status" value="1"/>
</dbReference>
<dbReference type="OrthoDB" id="5062115at2759"/>
<feature type="transmembrane region" description="Helical" evidence="8">
    <location>
        <begin position="237"/>
        <end position="262"/>
    </location>
</feature>
<comment type="caution">
    <text evidence="11">The sequence shown here is derived from an EMBL/GenBank/DDBJ whole genome shotgun (WGS) entry which is preliminary data.</text>
</comment>
<dbReference type="InterPro" id="IPR036259">
    <property type="entry name" value="MFS_trans_sf"/>
</dbReference>
<reference evidence="12" key="1">
    <citation type="submission" date="2017-01" db="EMBL/GenBank/DDBJ databases">
        <title>Comparative genomics of anhydrobiosis in the tardigrade Hypsibius dujardini.</title>
        <authorList>
            <person name="Yoshida Y."/>
            <person name="Koutsovoulos G."/>
            <person name="Laetsch D."/>
            <person name="Stevens L."/>
            <person name="Kumar S."/>
            <person name="Horikawa D."/>
            <person name="Ishino K."/>
            <person name="Komine S."/>
            <person name="Tomita M."/>
            <person name="Blaxter M."/>
            <person name="Arakawa K."/>
        </authorList>
    </citation>
    <scope>NUCLEOTIDE SEQUENCE [LARGE SCALE GENOMIC DNA]</scope>
    <source>
        <strain evidence="12">Z151</strain>
    </source>
</reference>
<dbReference type="InterPro" id="IPR002350">
    <property type="entry name" value="Kazal_dom"/>
</dbReference>
<dbReference type="PANTHER" id="PTHR11388">
    <property type="entry name" value="ORGANIC ANION TRANSPORTER"/>
    <property type="match status" value="1"/>
</dbReference>
<name>A0A1W0WJU2_HYPEX</name>
<feature type="transmembrane region" description="Helical" evidence="8">
    <location>
        <begin position="62"/>
        <end position="82"/>
    </location>
</feature>
<keyword evidence="7" id="KW-1015">Disulfide bond</keyword>
<accession>A0A1W0WJU2</accession>
<comment type="similarity">
    <text evidence="2 8">Belongs to the organo anion transporter (TC 2.A.60) family.</text>
</comment>
<evidence type="ECO:0000256" key="4">
    <source>
        <dbReference type="ARBA" id="ARBA00022692"/>
    </source>
</evidence>
<evidence type="ECO:0000256" key="1">
    <source>
        <dbReference type="ARBA" id="ARBA00004651"/>
    </source>
</evidence>
<protein>
    <recommendedName>
        <fullName evidence="8">Solute carrier organic anion transporter family member</fullName>
    </recommendedName>
</protein>
<feature type="domain" description="Kazal-like" evidence="10">
    <location>
        <begin position="473"/>
        <end position="531"/>
    </location>
</feature>
<keyword evidence="6 8" id="KW-0472">Membrane</keyword>
<dbReference type="AlphaFoldDB" id="A0A1W0WJU2"/>
<evidence type="ECO:0000313" key="11">
    <source>
        <dbReference type="EMBL" id="OQV15393.1"/>
    </source>
</evidence>
<dbReference type="CDD" id="cd17336">
    <property type="entry name" value="MFS_SLCO_OATP"/>
    <property type="match status" value="1"/>
</dbReference>
<evidence type="ECO:0000256" key="7">
    <source>
        <dbReference type="ARBA" id="ARBA00023157"/>
    </source>
</evidence>
<dbReference type="GO" id="GO:0016323">
    <property type="term" value="C:basolateral plasma membrane"/>
    <property type="evidence" value="ECO:0007669"/>
    <property type="project" value="TreeGrafter"/>
</dbReference>
<comment type="subcellular location">
    <subcellularLocation>
        <location evidence="1 8">Cell membrane</location>
        <topology evidence="1 8">Multi-pass membrane protein</topology>
    </subcellularLocation>
</comment>
<dbReference type="GO" id="GO:0006811">
    <property type="term" value="P:monoatomic ion transport"/>
    <property type="evidence" value="ECO:0007669"/>
    <property type="project" value="UniProtKB-KW"/>
</dbReference>
<evidence type="ECO:0000313" key="12">
    <source>
        <dbReference type="Proteomes" id="UP000192578"/>
    </source>
</evidence>
<keyword evidence="8" id="KW-0406">Ion transport</keyword>
<dbReference type="GO" id="GO:0015347">
    <property type="term" value="F:sodium-independent organic anion transmembrane transporter activity"/>
    <property type="evidence" value="ECO:0007669"/>
    <property type="project" value="TreeGrafter"/>
</dbReference>
<feature type="compositionally biased region" description="Polar residues" evidence="9">
    <location>
        <begin position="25"/>
        <end position="38"/>
    </location>
</feature>
<keyword evidence="3" id="KW-1003">Cell membrane</keyword>
<dbReference type="InterPro" id="IPR004156">
    <property type="entry name" value="OATP"/>
</dbReference>
<comment type="caution">
    <text evidence="8">Lacks conserved residue(s) required for the propagation of feature annotation.</text>
</comment>
<evidence type="ECO:0000256" key="2">
    <source>
        <dbReference type="ARBA" id="ARBA00009657"/>
    </source>
</evidence>
<dbReference type="Proteomes" id="UP000192578">
    <property type="component" value="Unassembled WGS sequence"/>
</dbReference>
<dbReference type="GO" id="GO:0043252">
    <property type="term" value="P:sodium-independent organic anion transport"/>
    <property type="evidence" value="ECO:0007669"/>
    <property type="project" value="TreeGrafter"/>
</dbReference>
<dbReference type="Gene3D" id="1.20.1250.20">
    <property type="entry name" value="MFS general substrate transporter like domains"/>
    <property type="match status" value="1"/>
</dbReference>
<feature type="transmembrane region" description="Helical" evidence="8">
    <location>
        <begin position="129"/>
        <end position="151"/>
    </location>
</feature>
<keyword evidence="4 8" id="KW-0812">Transmembrane</keyword>
<keyword evidence="5 8" id="KW-1133">Transmembrane helix</keyword>
<feature type="transmembrane region" description="Helical" evidence="8">
    <location>
        <begin position="282"/>
        <end position="308"/>
    </location>
</feature>
<dbReference type="Pfam" id="PF03137">
    <property type="entry name" value="OATP"/>
    <property type="match status" value="1"/>
</dbReference>
<feature type="transmembrane region" description="Helical" evidence="8">
    <location>
        <begin position="573"/>
        <end position="597"/>
    </location>
</feature>
<dbReference type="NCBIfam" id="TIGR00805">
    <property type="entry name" value="oat"/>
    <property type="match status" value="1"/>
</dbReference>
<evidence type="ECO:0000259" key="10">
    <source>
        <dbReference type="PROSITE" id="PS51465"/>
    </source>
</evidence>
<evidence type="ECO:0000256" key="5">
    <source>
        <dbReference type="ARBA" id="ARBA00022989"/>
    </source>
</evidence>
<keyword evidence="12" id="KW-1185">Reference proteome</keyword>
<evidence type="ECO:0000256" key="3">
    <source>
        <dbReference type="ARBA" id="ARBA00022475"/>
    </source>
</evidence>